<dbReference type="PANTHER" id="PTHR12215:SF10">
    <property type="entry name" value="L-AMINOADIPATE-SEMIALDEHYDE DEHYDROGENASE-PHOSPHOPANTETHEINYL TRANSFERASE"/>
    <property type="match status" value="1"/>
</dbReference>
<reference evidence="7" key="1">
    <citation type="journal article" date="2019" name="Int. J. Syst. Evol. Microbiol.">
        <title>The Global Catalogue of Microorganisms (GCM) 10K type strain sequencing project: providing services to taxonomists for standard genome sequencing and annotation.</title>
        <authorList>
            <consortium name="The Broad Institute Genomics Platform"/>
            <consortium name="The Broad Institute Genome Sequencing Center for Infectious Disease"/>
            <person name="Wu L."/>
            <person name="Ma J."/>
        </authorList>
    </citation>
    <scope>NUCLEOTIDE SEQUENCE [LARGE SCALE GENOMIC DNA]</scope>
    <source>
        <strain evidence="7">CGMCC 4.7400</strain>
    </source>
</reference>
<dbReference type="Gene3D" id="3.90.470.20">
    <property type="entry name" value="4'-phosphopantetheinyl transferase domain"/>
    <property type="match status" value="1"/>
</dbReference>
<dbReference type="InterPro" id="IPR041354">
    <property type="entry name" value="4PPT_N"/>
</dbReference>
<feature type="region of interest" description="Disordered" evidence="3">
    <location>
        <begin position="1"/>
        <end position="35"/>
    </location>
</feature>
<feature type="domain" description="4'-phosphopantetheinyl transferase" evidence="4">
    <location>
        <begin position="152"/>
        <end position="212"/>
    </location>
</feature>
<comment type="similarity">
    <text evidence="1">Belongs to the P-Pant transferase superfamily. Gsp/Sfp/HetI/AcpT family.</text>
</comment>
<evidence type="ECO:0000256" key="1">
    <source>
        <dbReference type="ARBA" id="ARBA00010990"/>
    </source>
</evidence>
<proteinExistence type="inferred from homology"/>
<evidence type="ECO:0000313" key="7">
    <source>
        <dbReference type="Proteomes" id="UP001597023"/>
    </source>
</evidence>
<dbReference type="EMBL" id="JBHTEB010000001">
    <property type="protein sequence ID" value="MFD0312749.1"/>
    <property type="molecule type" value="Genomic_DNA"/>
</dbReference>
<evidence type="ECO:0000256" key="3">
    <source>
        <dbReference type="SAM" id="MobiDB-lite"/>
    </source>
</evidence>
<organism evidence="6 7">
    <name type="scientific">Streptomyces flavalbus</name>
    <dbReference type="NCBI Taxonomy" id="2665155"/>
    <lineage>
        <taxon>Bacteria</taxon>
        <taxon>Bacillati</taxon>
        <taxon>Actinomycetota</taxon>
        <taxon>Actinomycetes</taxon>
        <taxon>Kitasatosporales</taxon>
        <taxon>Streptomycetaceae</taxon>
        <taxon>Streptomyces</taxon>
    </lineage>
</organism>
<dbReference type="GO" id="GO:0016740">
    <property type="term" value="F:transferase activity"/>
    <property type="evidence" value="ECO:0007669"/>
    <property type="project" value="UniProtKB-KW"/>
</dbReference>
<gene>
    <name evidence="6" type="ORF">ACFQZ6_00555</name>
</gene>
<evidence type="ECO:0000259" key="4">
    <source>
        <dbReference type="Pfam" id="PF01648"/>
    </source>
</evidence>
<dbReference type="RefSeq" id="WP_381604333.1">
    <property type="nucleotide sequence ID" value="NZ_JBHTEB010000001.1"/>
</dbReference>
<dbReference type="Proteomes" id="UP001597023">
    <property type="component" value="Unassembled WGS sequence"/>
</dbReference>
<dbReference type="PANTHER" id="PTHR12215">
    <property type="entry name" value="PHOSPHOPANTETHEINE TRANSFERASE"/>
    <property type="match status" value="1"/>
</dbReference>
<dbReference type="Pfam" id="PF17837">
    <property type="entry name" value="4PPT_N"/>
    <property type="match status" value="1"/>
</dbReference>
<keyword evidence="7" id="KW-1185">Reference proteome</keyword>
<evidence type="ECO:0000313" key="6">
    <source>
        <dbReference type="EMBL" id="MFD0312749.1"/>
    </source>
</evidence>
<feature type="domain" description="4'-phosphopantetheinyl transferase N-terminal" evidence="5">
    <location>
        <begin position="88"/>
        <end position="148"/>
    </location>
</feature>
<protein>
    <submittedName>
        <fullName evidence="6">4'-phosphopantetheinyl transferase family protein</fullName>
    </submittedName>
</protein>
<dbReference type="InterPro" id="IPR037143">
    <property type="entry name" value="4-PPantetheinyl_Trfase_dom_sf"/>
</dbReference>
<evidence type="ECO:0000259" key="5">
    <source>
        <dbReference type="Pfam" id="PF17837"/>
    </source>
</evidence>
<name>A0ABW2W5C5_9ACTN</name>
<dbReference type="SUPFAM" id="SSF56214">
    <property type="entry name" value="4'-phosphopantetheinyl transferase"/>
    <property type="match status" value="2"/>
</dbReference>
<dbReference type="InterPro" id="IPR050559">
    <property type="entry name" value="P-Pant_transferase_sf"/>
</dbReference>
<dbReference type="InterPro" id="IPR008278">
    <property type="entry name" value="4-PPantetheinyl_Trfase_dom"/>
</dbReference>
<accession>A0ABW2W5C5</accession>
<evidence type="ECO:0000256" key="2">
    <source>
        <dbReference type="ARBA" id="ARBA00022679"/>
    </source>
</evidence>
<dbReference type="Pfam" id="PF01648">
    <property type="entry name" value="ACPS"/>
    <property type="match status" value="1"/>
</dbReference>
<keyword evidence="2 6" id="KW-0808">Transferase</keyword>
<sequence>MDTVTRGPGSARRTGGTLAESARTTGGALAGNARRSGGALDAGGGVAGDALIVEVAPGVWVAQGSRDRWRRAEPHPDDLARAAALPQWRAAEFLAGRALLRHLLRATVPELAGEPVVAGERGRPLLAGAPGTGVSVSHDGDAVAAAVAPRRRVGVDVQLPPARPSDALLRRCLGAHADAVLTLPEARRAAELAWVWTAQESCVKAAGTGLSDRPWTIDVPPGARRGRWRDYAWTSLRTLSRTPLSCAFSAPEDASDATWETPCS</sequence>
<comment type="caution">
    <text evidence="6">The sequence shown here is derived from an EMBL/GenBank/DDBJ whole genome shotgun (WGS) entry which is preliminary data.</text>
</comment>